<accession>A0A0M9GKL6</accession>
<dbReference type="EMBL" id="JXMU01000036">
    <property type="protein sequence ID" value="KPA99959.1"/>
    <property type="molecule type" value="Genomic_DNA"/>
</dbReference>
<keyword evidence="2" id="KW-1185">Reference proteome</keyword>
<reference evidence="1 2" key="1">
    <citation type="submission" date="2015-01" db="EMBL/GenBank/DDBJ databases">
        <title>Ahrensia donghaiensis sp. nov., a novel dimethylsulphoniopropionate-cleavage bacterium isolated from seawater and emended descriptions of the genus Ahrensia and Ahrensia kielensis.</title>
        <authorList>
            <person name="Liu J."/>
        </authorList>
    </citation>
    <scope>NUCLEOTIDE SEQUENCE [LARGE SCALE GENOMIC DNA]</scope>
    <source>
        <strain evidence="1 2">LZD062</strain>
    </source>
</reference>
<name>A0A0M9GKL6_9HYPH</name>
<evidence type="ECO:0000313" key="2">
    <source>
        <dbReference type="Proteomes" id="UP000038011"/>
    </source>
</evidence>
<dbReference type="OrthoDB" id="8283535at2"/>
<organism evidence="1 2">
    <name type="scientific">Ahrensia marina</name>
    <dbReference type="NCBI Taxonomy" id="1514904"/>
    <lineage>
        <taxon>Bacteria</taxon>
        <taxon>Pseudomonadati</taxon>
        <taxon>Pseudomonadota</taxon>
        <taxon>Alphaproteobacteria</taxon>
        <taxon>Hyphomicrobiales</taxon>
        <taxon>Ahrensiaceae</taxon>
        <taxon>Ahrensia</taxon>
    </lineage>
</organism>
<protein>
    <recommendedName>
        <fullName evidence="3">DNA-binding protein</fullName>
    </recommendedName>
</protein>
<evidence type="ECO:0008006" key="3">
    <source>
        <dbReference type="Google" id="ProtNLM"/>
    </source>
</evidence>
<sequence length="61" mass="6922">MSEVKPIELIWGIAKIARVIGRTDRQTYHLLTSGNLPAKQLGNRWVAERGKLIAFFLEDAE</sequence>
<dbReference type="AlphaFoldDB" id="A0A0M9GKL6"/>
<dbReference type="PATRIC" id="fig|1514904.3.peg.2661"/>
<dbReference type="Proteomes" id="UP000038011">
    <property type="component" value="Unassembled WGS sequence"/>
</dbReference>
<dbReference type="RefSeq" id="WP_054000439.1">
    <property type="nucleotide sequence ID" value="NZ_JXMU01000036.1"/>
</dbReference>
<dbReference type="STRING" id="1514904.SU32_16265"/>
<proteinExistence type="predicted"/>
<gene>
    <name evidence="1" type="ORF">SU32_16265</name>
</gene>
<evidence type="ECO:0000313" key="1">
    <source>
        <dbReference type="EMBL" id="KPA99959.1"/>
    </source>
</evidence>
<comment type="caution">
    <text evidence="1">The sequence shown here is derived from an EMBL/GenBank/DDBJ whole genome shotgun (WGS) entry which is preliminary data.</text>
</comment>